<dbReference type="GO" id="GO:0003824">
    <property type="term" value="F:catalytic activity"/>
    <property type="evidence" value="ECO:0007669"/>
    <property type="project" value="InterPro"/>
</dbReference>
<dbReference type="Gene3D" id="3.60.10.10">
    <property type="entry name" value="Endonuclease/exonuclease/phosphatase"/>
    <property type="match status" value="1"/>
</dbReference>
<dbReference type="Proteomes" id="UP000821853">
    <property type="component" value="Chromosome 5"/>
</dbReference>
<gene>
    <name evidence="2" type="ORF">HPB48_011350</name>
</gene>
<protein>
    <recommendedName>
        <fullName evidence="1">Endonuclease/exonuclease/phosphatase domain-containing protein</fullName>
    </recommendedName>
</protein>
<evidence type="ECO:0000313" key="2">
    <source>
        <dbReference type="EMBL" id="KAH9374757.1"/>
    </source>
</evidence>
<organism evidence="2 3">
    <name type="scientific">Haemaphysalis longicornis</name>
    <name type="common">Bush tick</name>
    <dbReference type="NCBI Taxonomy" id="44386"/>
    <lineage>
        <taxon>Eukaryota</taxon>
        <taxon>Metazoa</taxon>
        <taxon>Ecdysozoa</taxon>
        <taxon>Arthropoda</taxon>
        <taxon>Chelicerata</taxon>
        <taxon>Arachnida</taxon>
        <taxon>Acari</taxon>
        <taxon>Parasitiformes</taxon>
        <taxon>Ixodida</taxon>
        <taxon>Ixodoidea</taxon>
        <taxon>Ixodidae</taxon>
        <taxon>Haemaphysalinae</taxon>
        <taxon>Haemaphysalis</taxon>
    </lineage>
</organism>
<dbReference type="SUPFAM" id="SSF56219">
    <property type="entry name" value="DNase I-like"/>
    <property type="match status" value="1"/>
</dbReference>
<dbReference type="EMBL" id="JABSTR010000007">
    <property type="protein sequence ID" value="KAH9374757.1"/>
    <property type="molecule type" value="Genomic_DNA"/>
</dbReference>
<accession>A0A9J6GH83</accession>
<dbReference type="VEuPathDB" id="VectorBase:HLOH_059712"/>
<sequence length="404" mass="46198">MASSSANPRDIFASDSPIWFLQWNCRGIRRKQADLQRRLSITPTLPLAVLLVEAGTNSPNLIGYKPHCTHSIPHRCPGTGSRTAHPVGNGQACVLVLSRAAHAELDTSAWGTQALEVAGVHLTSDRDQRALVFSVYARSFGTTTYRVDMSFLEHFLRIYPQDRVIVGGDFNAMHAWWGYQRSDGRGRHLWQQIVKAKLTIVNELALPTRFGQHRGQQDTSPDLTLVSHHREFQLSWVDDVMGRDYYSVVLSWVPRGRKLLQPPQYHRIEEHGSWDDFRTTLSEVDVPTGLDELIVQINDAKKKATTKLSVKFDAPKPDSHLFRLWNRRLRALKAYRRSGRTTRRRRALKRISQEVQQYTMNLARQDWQMLCHCSMKPPTCPGHGIFFELCLDARGLFSIPKAWP</sequence>
<feature type="domain" description="Endonuclease/exonuclease/phosphatase" evidence="1">
    <location>
        <begin position="131"/>
        <end position="233"/>
    </location>
</feature>
<proteinExistence type="predicted"/>
<dbReference type="Pfam" id="PF14529">
    <property type="entry name" value="Exo_endo_phos_2"/>
    <property type="match status" value="1"/>
</dbReference>
<evidence type="ECO:0000313" key="3">
    <source>
        <dbReference type="Proteomes" id="UP000821853"/>
    </source>
</evidence>
<name>A0A9J6GH83_HAELO</name>
<reference evidence="2 3" key="1">
    <citation type="journal article" date="2020" name="Cell">
        <title>Large-Scale Comparative Analyses of Tick Genomes Elucidate Their Genetic Diversity and Vector Capacities.</title>
        <authorList>
            <consortium name="Tick Genome and Microbiome Consortium (TIGMIC)"/>
            <person name="Jia N."/>
            <person name="Wang J."/>
            <person name="Shi W."/>
            <person name="Du L."/>
            <person name="Sun Y."/>
            <person name="Zhan W."/>
            <person name="Jiang J.F."/>
            <person name="Wang Q."/>
            <person name="Zhang B."/>
            <person name="Ji P."/>
            <person name="Bell-Sakyi L."/>
            <person name="Cui X.M."/>
            <person name="Yuan T.T."/>
            <person name="Jiang B.G."/>
            <person name="Yang W.F."/>
            <person name="Lam T.T."/>
            <person name="Chang Q.C."/>
            <person name="Ding S.J."/>
            <person name="Wang X.J."/>
            <person name="Zhu J.G."/>
            <person name="Ruan X.D."/>
            <person name="Zhao L."/>
            <person name="Wei J.T."/>
            <person name="Ye R.Z."/>
            <person name="Que T.C."/>
            <person name="Du C.H."/>
            <person name="Zhou Y.H."/>
            <person name="Cheng J.X."/>
            <person name="Dai P.F."/>
            <person name="Guo W.B."/>
            <person name="Han X.H."/>
            <person name="Huang E.J."/>
            <person name="Li L.F."/>
            <person name="Wei W."/>
            <person name="Gao Y.C."/>
            <person name="Liu J.Z."/>
            <person name="Shao H.Z."/>
            <person name="Wang X."/>
            <person name="Wang C.C."/>
            <person name="Yang T.C."/>
            <person name="Huo Q.B."/>
            <person name="Li W."/>
            <person name="Chen H.Y."/>
            <person name="Chen S.E."/>
            <person name="Zhou L.G."/>
            <person name="Ni X.B."/>
            <person name="Tian J.H."/>
            <person name="Sheng Y."/>
            <person name="Liu T."/>
            <person name="Pan Y.S."/>
            <person name="Xia L.Y."/>
            <person name="Li J."/>
            <person name="Zhao F."/>
            <person name="Cao W.C."/>
        </authorList>
    </citation>
    <scope>NUCLEOTIDE SEQUENCE [LARGE SCALE GENOMIC DNA]</scope>
    <source>
        <strain evidence="2">HaeL-2018</strain>
    </source>
</reference>
<dbReference type="AlphaFoldDB" id="A0A9J6GH83"/>
<comment type="caution">
    <text evidence="2">The sequence shown here is derived from an EMBL/GenBank/DDBJ whole genome shotgun (WGS) entry which is preliminary data.</text>
</comment>
<dbReference type="InterPro" id="IPR005135">
    <property type="entry name" value="Endo/exonuclease/phosphatase"/>
</dbReference>
<dbReference type="OrthoDB" id="411871at2759"/>
<evidence type="ECO:0000259" key="1">
    <source>
        <dbReference type="Pfam" id="PF14529"/>
    </source>
</evidence>
<keyword evidence="3" id="KW-1185">Reference proteome</keyword>
<dbReference type="InterPro" id="IPR036691">
    <property type="entry name" value="Endo/exonu/phosph_ase_sf"/>
</dbReference>